<dbReference type="InterPro" id="IPR011006">
    <property type="entry name" value="CheY-like_superfamily"/>
</dbReference>
<dbReference type="SMART" id="SM00448">
    <property type="entry name" value="REC"/>
    <property type="match status" value="1"/>
</dbReference>
<dbReference type="PANTHER" id="PTHR43228:SF1">
    <property type="entry name" value="TWO-COMPONENT RESPONSE REGULATOR ARR22"/>
    <property type="match status" value="1"/>
</dbReference>
<accession>A0ABU9UBI4</accession>
<dbReference type="Gene3D" id="3.40.50.2300">
    <property type="match status" value="1"/>
</dbReference>
<gene>
    <name evidence="3" type="ORF">WKV44_05650</name>
</gene>
<evidence type="ECO:0000259" key="2">
    <source>
        <dbReference type="PROSITE" id="PS50110"/>
    </source>
</evidence>
<dbReference type="PROSITE" id="PS50110">
    <property type="entry name" value="RESPONSE_REGULATORY"/>
    <property type="match status" value="1"/>
</dbReference>
<name>A0ABU9UBI4_9SPIR</name>
<protein>
    <submittedName>
        <fullName evidence="3">Response regulator</fullName>
    </submittedName>
</protein>
<dbReference type="SUPFAM" id="SSF52172">
    <property type="entry name" value="CheY-like"/>
    <property type="match status" value="1"/>
</dbReference>
<feature type="modified residue" description="4-aspartylphosphate" evidence="1">
    <location>
        <position position="69"/>
    </location>
</feature>
<evidence type="ECO:0000313" key="3">
    <source>
        <dbReference type="EMBL" id="MEM5948020.1"/>
    </source>
</evidence>
<dbReference type="InterPro" id="IPR001789">
    <property type="entry name" value="Sig_transdc_resp-reg_receiver"/>
</dbReference>
<keyword evidence="4" id="KW-1185">Reference proteome</keyword>
<dbReference type="Proteomes" id="UP001466331">
    <property type="component" value="Unassembled WGS sequence"/>
</dbReference>
<dbReference type="RefSeq" id="WP_420069466.1">
    <property type="nucleotide sequence ID" value="NZ_JBCHKQ010000002.1"/>
</dbReference>
<evidence type="ECO:0000313" key="4">
    <source>
        <dbReference type="Proteomes" id="UP001466331"/>
    </source>
</evidence>
<feature type="domain" description="Response regulatory" evidence="2">
    <location>
        <begin position="17"/>
        <end position="134"/>
    </location>
</feature>
<organism evidence="3 4">
    <name type="scientific">Rarispira pelagica</name>
    <dbReference type="NCBI Taxonomy" id="3141764"/>
    <lineage>
        <taxon>Bacteria</taxon>
        <taxon>Pseudomonadati</taxon>
        <taxon>Spirochaetota</taxon>
        <taxon>Spirochaetia</taxon>
        <taxon>Winmispirales</taxon>
        <taxon>Winmispiraceae</taxon>
        <taxon>Rarispira</taxon>
    </lineage>
</organism>
<dbReference type="Pfam" id="PF00072">
    <property type="entry name" value="Response_reg"/>
    <property type="match status" value="1"/>
</dbReference>
<proteinExistence type="predicted"/>
<evidence type="ECO:0000256" key="1">
    <source>
        <dbReference type="PROSITE-ProRule" id="PRU00169"/>
    </source>
</evidence>
<sequence>MSDVKLEGIKPDGSPYKILIADDSIFVTKQLRQILTSAGFEVVGEANTGEEAVEKYKELAPNVDLVTLDITMPKMDGITALEKIMEFDKSARVIIVSALGRDDLVKKALMLGAKNFIVKPLQRQKVLERILLSLS</sequence>
<dbReference type="PANTHER" id="PTHR43228">
    <property type="entry name" value="TWO-COMPONENT RESPONSE REGULATOR"/>
    <property type="match status" value="1"/>
</dbReference>
<dbReference type="EMBL" id="JBCHKQ010000002">
    <property type="protein sequence ID" value="MEM5948020.1"/>
    <property type="molecule type" value="Genomic_DNA"/>
</dbReference>
<dbReference type="InterPro" id="IPR052048">
    <property type="entry name" value="ST_Response_Regulator"/>
</dbReference>
<reference evidence="3 4" key="1">
    <citation type="submission" date="2024-03" db="EMBL/GenBank/DDBJ databases">
        <title>Ignisphaera cupida sp. nov., a hyperthermophilic hydrolytic archaeon from a hot spring of Kamchatka, and proposal of Ignisphaeraceae fam. nov.</title>
        <authorList>
            <person name="Podosokorskaya O.A."/>
            <person name="Elcheninov A.G."/>
            <person name="Maltseva A.I."/>
            <person name="Zayulina K.S."/>
            <person name="Novikov A."/>
            <person name="Merkel A.Y."/>
        </authorList>
    </citation>
    <scope>NUCLEOTIDE SEQUENCE [LARGE SCALE GENOMIC DNA]</scope>
    <source>
        <strain evidence="3 4">38H-sp</strain>
    </source>
</reference>
<keyword evidence="1" id="KW-0597">Phosphoprotein</keyword>
<dbReference type="CDD" id="cd17542">
    <property type="entry name" value="REC_CheY"/>
    <property type="match status" value="1"/>
</dbReference>
<comment type="caution">
    <text evidence="3">The sequence shown here is derived from an EMBL/GenBank/DDBJ whole genome shotgun (WGS) entry which is preliminary data.</text>
</comment>